<dbReference type="InterPro" id="IPR000700">
    <property type="entry name" value="PAS-assoc_C"/>
</dbReference>
<comment type="catalytic activity">
    <reaction evidence="3">
        <text>2 GTP = 3',3'-c-di-GMP + 2 diphosphate</text>
        <dbReference type="Rhea" id="RHEA:24898"/>
        <dbReference type="ChEBI" id="CHEBI:33019"/>
        <dbReference type="ChEBI" id="CHEBI:37565"/>
        <dbReference type="ChEBI" id="CHEBI:58805"/>
        <dbReference type="EC" id="2.7.7.65"/>
    </reaction>
</comment>
<feature type="domain" description="PAS" evidence="4">
    <location>
        <begin position="263"/>
        <end position="333"/>
    </location>
</feature>
<dbReference type="Pfam" id="PF08447">
    <property type="entry name" value="PAS_3"/>
    <property type="match status" value="1"/>
</dbReference>
<dbReference type="NCBIfam" id="TIGR00254">
    <property type="entry name" value="GGDEF"/>
    <property type="match status" value="1"/>
</dbReference>
<evidence type="ECO:0000259" key="6">
    <source>
        <dbReference type="PROSITE" id="PS50887"/>
    </source>
</evidence>
<reference evidence="7 8" key="1">
    <citation type="submission" date="2021-03" db="EMBL/GenBank/DDBJ databases">
        <title>Five novel Rahnella species.</title>
        <authorList>
            <person name="Brady C."/>
            <person name="Asselin J."/>
            <person name="Beer S."/>
            <person name="Bruberg M.B."/>
            <person name="Crampton B."/>
            <person name="Venter S."/>
            <person name="Arnold D."/>
            <person name="Denman S."/>
        </authorList>
    </citation>
    <scope>NUCLEOTIDE SEQUENCE [LARGE SCALE GENOMIC DNA]</scope>
    <source>
        <strain evidence="7 8">FRB 231</strain>
    </source>
</reference>
<dbReference type="Pfam" id="PF00990">
    <property type="entry name" value="GGDEF"/>
    <property type="match status" value="1"/>
</dbReference>
<dbReference type="PROSITE" id="PS50113">
    <property type="entry name" value="PAC"/>
    <property type="match status" value="1"/>
</dbReference>
<dbReference type="PROSITE" id="PS50112">
    <property type="entry name" value="PAS"/>
    <property type="match status" value="3"/>
</dbReference>
<dbReference type="RefSeq" id="WP_217150898.1">
    <property type="nucleotide sequence ID" value="NZ_JAFMOY010000132.1"/>
</dbReference>
<protein>
    <recommendedName>
        <fullName evidence="2">diguanylate cyclase</fullName>
        <ecNumber evidence="2">2.7.7.65</ecNumber>
    </recommendedName>
</protein>
<dbReference type="CDD" id="cd00130">
    <property type="entry name" value="PAS"/>
    <property type="match status" value="3"/>
</dbReference>
<dbReference type="PANTHER" id="PTHR45138">
    <property type="entry name" value="REGULATORY COMPONENTS OF SENSORY TRANSDUCTION SYSTEM"/>
    <property type="match status" value="1"/>
</dbReference>
<evidence type="ECO:0000259" key="4">
    <source>
        <dbReference type="PROSITE" id="PS50112"/>
    </source>
</evidence>
<dbReference type="EC" id="2.7.7.65" evidence="2"/>
<dbReference type="SMART" id="SM00086">
    <property type="entry name" value="PAC"/>
    <property type="match status" value="2"/>
</dbReference>
<dbReference type="EMBL" id="JAFMOY010000132">
    <property type="protein sequence ID" value="MBU9847595.1"/>
    <property type="molecule type" value="Genomic_DNA"/>
</dbReference>
<gene>
    <name evidence="7" type="ORF">J1784_21590</name>
</gene>
<dbReference type="InterPro" id="IPR000014">
    <property type="entry name" value="PAS"/>
</dbReference>
<dbReference type="InterPro" id="IPR001610">
    <property type="entry name" value="PAC"/>
</dbReference>
<evidence type="ECO:0000256" key="3">
    <source>
        <dbReference type="ARBA" id="ARBA00034247"/>
    </source>
</evidence>
<comment type="caution">
    <text evidence="7">The sequence shown here is derived from an EMBL/GenBank/DDBJ whole genome shotgun (WGS) entry which is preliminary data.</text>
</comment>
<evidence type="ECO:0000313" key="7">
    <source>
        <dbReference type="EMBL" id="MBU9847595.1"/>
    </source>
</evidence>
<dbReference type="PROSITE" id="PS50887">
    <property type="entry name" value="GGDEF"/>
    <property type="match status" value="1"/>
</dbReference>
<dbReference type="NCBIfam" id="TIGR00229">
    <property type="entry name" value="sensory_box"/>
    <property type="match status" value="3"/>
</dbReference>
<dbReference type="InterPro" id="IPR013655">
    <property type="entry name" value="PAS_fold_3"/>
</dbReference>
<dbReference type="InterPro" id="IPR013656">
    <property type="entry name" value="PAS_4"/>
</dbReference>
<evidence type="ECO:0000259" key="5">
    <source>
        <dbReference type="PROSITE" id="PS50113"/>
    </source>
</evidence>
<feature type="domain" description="PAS" evidence="4">
    <location>
        <begin position="141"/>
        <end position="210"/>
    </location>
</feature>
<dbReference type="SMART" id="SM00091">
    <property type="entry name" value="PAS"/>
    <property type="match status" value="3"/>
</dbReference>
<dbReference type="Pfam" id="PF08448">
    <property type="entry name" value="PAS_4"/>
    <property type="match status" value="2"/>
</dbReference>
<organism evidence="7 8">
    <name type="scientific">Rahnella ecdela</name>
    <dbReference type="NCBI Taxonomy" id="2816250"/>
    <lineage>
        <taxon>Bacteria</taxon>
        <taxon>Pseudomonadati</taxon>
        <taxon>Pseudomonadota</taxon>
        <taxon>Gammaproteobacteria</taxon>
        <taxon>Enterobacterales</taxon>
        <taxon>Yersiniaceae</taxon>
        <taxon>Rahnella</taxon>
    </lineage>
</organism>
<dbReference type="CDD" id="cd01949">
    <property type="entry name" value="GGDEF"/>
    <property type="match status" value="1"/>
</dbReference>
<comment type="pathway">
    <text evidence="1">Purine metabolism; 3',5'-cyclic di-GMP biosynthesis.</text>
</comment>
<dbReference type="InterPro" id="IPR000160">
    <property type="entry name" value="GGDEF_dom"/>
</dbReference>
<dbReference type="Proteomes" id="UP000739284">
    <property type="component" value="Unassembled WGS sequence"/>
</dbReference>
<dbReference type="PANTHER" id="PTHR45138:SF9">
    <property type="entry name" value="DIGUANYLATE CYCLASE DGCM-RELATED"/>
    <property type="match status" value="1"/>
</dbReference>
<feature type="domain" description="PAS" evidence="4">
    <location>
        <begin position="17"/>
        <end position="87"/>
    </location>
</feature>
<feature type="domain" description="PAC" evidence="5">
    <location>
        <begin position="336"/>
        <end position="388"/>
    </location>
</feature>
<name>A0ABS6LL64_9GAMM</name>
<accession>A0ABS6LL64</accession>
<evidence type="ECO:0000313" key="8">
    <source>
        <dbReference type="Proteomes" id="UP000739284"/>
    </source>
</evidence>
<dbReference type="SMART" id="SM00267">
    <property type="entry name" value="GGDEF"/>
    <property type="match status" value="1"/>
</dbReference>
<evidence type="ECO:0000256" key="2">
    <source>
        <dbReference type="ARBA" id="ARBA00012528"/>
    </source>
</evidence>
<evidence type="ECO:0000256" key="1">
    <source>
        <dbReference type="ARBA" id="ARBA00004665"/>
    </source>
</evidence>
<dbReference type="InterPro" id="IPR050469">
    <property type="entry name" value="Diguanylate_Cyclase"/>
</dbReference>
<keyword evidence="8" id="KW-1185">Reference proteome</keyword>
<sequence>MSDEMKLESADGLLLQQMASLRDIIDNNSDWIWEVDAQGRYVFSSNKCIEFLGVPPEKVLGKTPFDFMPPDEARRVGEQFAAIVERRAPFGGLLNRNIRPDGTEVILETSGVPLFDNDGNFRGYRGIDRNLTSLDQAPGQRLFQLETIYSNAPVGLCFIDLQMRYVTVNDAMANIIGLQPYEAIGRKIGVFLPGLSPLLSNALELAQRNETTPDREFSVPGKNQVFFVRIKAAYDAQNQLNGLSVAMTDITSLKRMERALRESQEHYRNMVELNPQIPWTADPRGMLNDVSSRFQRITGMTRQDILADKWIQSMHVEDRRAAVQTWEQCLKTGAPLDIEVRFCHVDRGWNWMRIRAAASYAPDGSIQRWYGTAEDVHERKLLELKLVKANRRLEIQARTDSLTKLPNRREFKKVLSHEYMRSKRNRTPLTVVMIDIDYFKHFNDHYGHLSGDACLRLVARTLRKSLKRSTDVVTRFGGEEFAAILPDTDLKGAWIVAQHIMESIESLGIKHSFSEFNRVTISQGIATYMPEQDPGIEDQSDIVSAADEALYLSKNNGRNQINAMPVSVRFNQL</sequence>
<feature type="domain" description="GGDEF" evidence="6">
    <location>
        <begin position="427"/>
        <end position="566"/>
    </location>
</feature>
<proteinExistence type="predicted"/>